<dbReference type="RefSeq" id="WP_253455104.1">
    <property type="nucleotide sequence ID" value="NZ_JBGFFX010000012.1"/>
</dbReference>
<dbReference type="Proteomes" id="UP001565243">
    <property type="component" value="Unassembled WGS sequence"/>
</dbReference>
<dbReference type="Gene3D" id="3.30.1150.10">
    <property type="match status" value="1"/>
</dbReference>
<dbReference type="PROSITE" id="PS51257">
    <property type="entry name" value="PROKAR_LIPOPROTEIN"/>
    <property type="match status" value="1"/>
</dbReference>
<accession>A0ABV4EBV4</accession>
<dbReference type="InterPro" id="IPR014161">
    <property type="entry name" value="Tol-Pal_TolA"/>
</dbReference>
<gene>
    <name evidence="1" type="ORF">AB6T85_18430</name>
</gene>
<name>A0ABV4EBV4_9GAMM</name>
<dbReference type="SUPFAM" id="SSF74653">
    <property type="entry name" value="TolA/TonB C-terminal domain"/>
    <property type="match status" value="1"/>
</dbReference>
<dbReference type="Pfam" id="PF06519">
    <property type="entry name" value="TolA"/>
    <property type="match status" value="1"/>
</dbReference>
<organism evidence="1 2">
    <name type="scientific">Erwinia aeris</name>
    <dbReference type="NCBI Taxonomy" id="3239803"/>
    <lineage>
        <taxon>Bacteria</taxon>
        <taxon>Pseudomonadati</taxon>
        <taxon>Pseudomonadota</taxon>
        <taxon>Gammaproteobacteria</taxon>
        <taxon>Enterobacterales</taxon>
        <taxon>Erwiniaceae</taxon>
        <taxon>Erwinia</taxon>
    </lineage>
</organism>
<reference evidence="1 2" key="1">
    <citation type="submission" date="2024-07" db="EMBL/GenBank/DDBJ databases">
        <authorList>
            <person name="Hebao G."/>
        </authorList>
    </citation>
    <scope>NUCLEOTIDE SEQUENCE [LARGE SCALE GENOMIC DNA]</scope>
    <source>
        <strain evidence="1 2">ACCC 02193</strain>
    </source>
</reference>
<sequence>MPSGMIKSGLTLLALLLTACHSPPEEPRPVPATPQEMQAWADKVCSGRTENNCRYFAEMQYGIQRNFYNAHRYHGRTCTVTVTWRQNGRYGVQSTRGDEQLCLKAWGVIGSAENLPPPPPSLPTSMVIELKPD</sequence>
<comment type="caution">
    <text evidence="1">The sequence shown here is derived from an EMBL/GenBank/DDBJ whole genome shotgun (WGS) entry which is preliminary data.</text>
</comment>
<evidence type="ECO:0000313" key="2">
    <source>
        <dbReference type="Proteomes" id="UP001565243"/>
    </source>
</evidence>
<protein>
    <submittedName>
        <fullName evidence="1">Cell envelope integrity TolA C-terminal domain-containing protein</fullName>
    </submittedName>
</protein>
<keyword evidence="2" id="KW-1185">Reference proteome</keyword>
<proteinExistence type="predicted"/>
<dbReference type="EMBL" id="JBGFFX010000012">
    <property type="protein sequence ID" value="MEY8772386.1"/>
    <property type="molecule type" value="Genomic_DNA"/>
</dbReference>
<evidence type="ECO:0000313" key="1">
    <source>
        <dbReference type="EMBL" id="MEY8772386.1"/>
    </source>
</evidence>